<sequence>MKNLIFIWAFLIVVAYANVIGRRDVFEFNEQILITFPSTFDSKTIQDCGSGNPEYILQISYLEINPDPPQKGQQLSISAKGFLSEEVGEGSYIDLTVKLGLIKLLHQTLDLCEQVEKVNKKCPLEKGEQTLEHTVTLPREIPPGKYIVDAHVKTPDHRPIACFKATAFFRP</sequence>
<proteinExistence type="inferred from homology"/>
<keyword evidence="11" id="KW-1185">Reference proteome</keyword>
<comment type="similarity">
    <text evidence="2">Belongs to the NPC2 family.</text>
</comment>
<dbReference type="InterPro" id="IPR033917">
    <property type="entry name" value="ML_PG-PI_TP"/>
</dbReference>
<dbReference type="PANTHER" id="PTHR11306:SF0">
    <property type="entry name" value="PHOSPHATIDYLGLYCEROL_PHOSPHATIDYLINOSITOL TRANSFER PROTEIN"/>
    <property type="match status" value="1"/>
</dbReference>
<evidence type="ECO:0000259" key="9">
    <source>
        <dbReference type="SMART" id="SM00737"/>
    </source>
</evidence>
<evidence type="ECO:0000313" key="11">
    <source>
        <dbReference type="Proteomes" id="UP000266673"/>
    </source>
</evidence>
<dbReference type="AlphaFoldDB" id="A0A397UY90"/>
<evidence type="ECO:0000256" key="3">
    <source>
        <dbReference type="ARBA" id="ARBA00011245"/>
    </source>
</evidence>
<comment type="caution">
    <text evidence="10">The sequence shown here is derived from an EMBL/GenBank/DDBJ whole genome shotgun (WGS) entry which is preliminary data.</text>
</comment>
<protein>
    <recommendedName>
        <fullName evidence="4">Phosphatidylglycerol/phosphatidylinositol transfer protein</fullName>
    </recommendedName>
</protein>
<dbReference type="GO" id="GO:0032366">
    <property type="term" value="P:intracellular sterol transport"/>
    <property type="evidence" value="ECO:0007669"/>
    <property type="project" value="InterPro"/>
</dbReference>
<comment type="function">
    <text evidence="1">Catalyzes the intermembrane transfer of phosphatidylglycerol and phosphatidylinositol.</text>
</comment>
<evidence type="ECO:0000256" key="1">
    <source>
        <dbReference type="ARBA" id="ARBA00002053"/>
    </source>
</evidence>
<feature type="chain" id="PRO_5017347346" description="Phosphatidylglycerol/phosphatidylinositol transfer protein" evidence="8">
    <location>
        <begin position="18"/>
        <end position="171"/>
    </location>
</feature>
<dbReference type="PANTHER" id="PTHR11306">
    <property type="entry name" value="NIEMANN PICK TYPE C2 PROTEIN NPC2-RELATED"/>
    <property type="match status" value="1"/>
</dbReference>
<comment type="subunit">
    <text evidence="3">Monomer.</text>
</comment>
<feature type="signal peptide" evidence="8">
    <location>
        <begin position="1"/>
        <end position="17"/>
    </location>
</feature>
<keyword evidence="7" id="KW-0445">Lipid transport</keyword>
<accession>A0A397UY90</accession>
<feature type="domain" description="MD-2-related lipid-recognition" evidence="9">
    <location>
        <begin position="45"/>
        <end position="167"/>
    </location>
</feature>
<gene>
    <name evidence="10" type="ORF">C2G38_1973405</name>
</gene>
<dbReference type="STRING" id="44941.A0A397UY90"/>
<dbReference type="CDD" id="cd00917">
    <property type="entry name" value="PG-PI_TP"/>
    <property type="match status" value="1"/>
</dbReference>
<reference evidence="10 11" key="1">
    <citation type="submission" date="2018-06" db="EMBL/GenBank/DDBJ databases">
        <title>Comparative genomics reveals the genomic features of Rhizophagus irregularis, R. cerebriforme, R. diaphanum and Gigaspora rosea, and their symbiotic lifestyle signature.</title>
        <authorList>
            <person name="Morin E."/>
            <person name="San Clemente H."/>
            <person name="Chen E.C.H."/>
            <person name="De La Providencia I."/>
            <person name="Hainaut M."/>
            <person name="Kuo A."/>
            <person name="Kohler A."/>
            <person name="Murat C."/>
            <person name="Tang N."/>
            <person name="Roy S."/>
            <person name="Loubradou J."/>
            <person name="Henrissat B."/>
            <person name="Grigoriev I.V."/>
            <person name="Corradi N."/>
            <person name="Roux C."/>
            <person name="Martin F.M."/>
        </authorList>
    </citation>
    <scope>NUCLEOTIDE SEQUENCE [LARGE SCALE GENOMIC DNA]</scope>
    <source>
        <strain evidence="10 11">DAOM 194757</strain>
    </source>
</reference>
<dbReference type="InterPro" id="IPR039670">
    <property type="entry name" value="NPC2-like"/>
</dbReference>
<dbReference type="Gene3D" id="2.60.40.770">
    <property type="match status" value="1"/>
</dbReference>
<dbReference type="GO" id="GO:0032934">
    <property type="term" value="F:sterol binding"/>
    <property type="evidence" value="ECO:0007669"/>
    <property type="project" value="InterPro"/>
</dbReference>
<evidence type="ECO:0000256" key="2">
    <source>
        <dbReference type="ARBA" id="ARBA00006370"/>
    </source>
</evidence>
<dbReference type="InterPro" id="IPR003172">
    <property type="entry name" value="ML_dom"/>
</dbReference>
<dbReference type="Pfam" id="PF02221">
    <property type="entry name" value="E1_DerP2_DerF2"/>
    <property type="match status" value="1"/>
</dbReference>
<dbReference type="OrthoDB" id="6409159at2759"/>
<evidence type="ECO:0000256" key="6">
    <source>
        <dbReference type="ARBA" id="ARBA00022729"/>
    </source>
</evidence>
<keyword evidence="6 8" id="KW-0732">Signal</keyword>
<dbReference type="SUPFAM" id="SSF81296">
    <property type="entry name" value="E set domains"/>
    <property type="match status" value="1"/>
</dbReference>
<organism evidence="10 11">
    <name type="scientific">Gigaspora rosea</name>
    <dbReference type="NCBI Taxonomy" id="44941"/>
    <lineage>
        <taxon>Eukaryota</taxon>
        <taxon>Fungi</taxon>
        <taxon>Fungi incertae sedis</taxon>
        <taxon>Mucoromycota</taxon>
        <taxon>Glomeromycotina</taxon>
        <taxon>Glomeromycetes</taxon>
        <taxon>Diversisporales</taxon>
        <taxon>Gigasporaceae</taxon>
        <taxon>Gigaspora</taxon>
    </lineage>
</organism>
<dbReference type="Proteomes" id="UP000266673">
    <property type="component" value="Unassembled WGS sequence"/>
</dbReference>
<keyword evidence="5" id="KW-0813">Transport</keyword>
<evidence type="ECO:0000256" key="7">
    <source>
        <dbReference type="ARBA" id="ARBA00023055"/>
    </source>
</evidence>
<dbReference type="InterPro" id="IPR014756">
    <property type="entry name" value="Ig_E-set"/>
</dbReference>
<evidence type="ECO:0000256" key="5">
    <source>
        <dbReference type="ARBA" id="ARBA00022448"/>
    </source>
</evidence>
<dbReference type="SMART" id="SM00737">
    <property type="entry name" value="ML"/>
    <property type="match status" value="1"/>
</dbReference>
<evidence type="ECO:0000256" key="8">
    <source>
        <dbReference type="SAM" id="SignalP"/>
    </source>
</evidence>
<dbReference type="EMBL" id="QKWP01000840">
    <property type="protein sequence ID" value="RIB14348.1"/>
    <property type="molecule type" value="Genomic_DNA"/>
</dbReference>
<name>A0A397UY90_9GLOM</name>
<evidence type="ECO:0000313" key="10">
    <source>
        <dbReference type="EMBL" id="RIB14348.1"/>
    </source>
</evidence>
<evidence type="ECO:0000256" key="4">
    <source>
        <dbReference type="ARBA" id="ARBA00016056"/>
    </source>
</evidence>